<dbReference type="InterPro" id="IPR011992">
    <property type="entry name" value="EF-hand-dom_pair"/>
</dbReference>
<dbReference type="PROSITE" id="PS00018">
    <property type="entry name" value="EF_HAND_1"/>
    <property type="match status" value="2"/>
</dbReference>
<evidence type="ECO:0000256" key="1">
    <source>
        <dbReference type="SAM" id="MobiDB-lite"/>
    </source>
</evidence>
<protein>
    <submittedName>
        <fullName evidence="3">Signal transduction protein with EFhand domain</fullName>
    </submittedName>
</protein>
<dbReference type="SMART" id="SM00054">
    <property type="entry name" value="EFh"/>
    <property type="match status" value="5"/>
</dbReference>
<accession>B8FEX1</accession>
<dbReference type="Gene3D" id="1.10.238.10">
    <property type="entry name" value="EF-hand"/>
    <property type="match status" value="2"/>
</dbReference>
<feature type="region of interest" description="Disordered" evidence="1">
    <location>
        <begin position="150"/>
        <end position="194"/>
    </location>
</feature>
<dbReference type="RefSeq" id="WP_012611078.1">
    <property type="nucleotide sequence ID" value="NC_011768.1"/>
</dbReference>
<dbReference type="SUPFAM" id="SSF47473">
    <property type="entry name" value="EF-hand"/>
    <property type="match status" value="1"/>
</dbReference>
<dbReference type="AlphaFoldDB" id="B8FEX1"/>
<dbReference type="HOGENOM" id="CLU_1169151_0_0_7"/>
<reference evidence="3 4" key="1">
    <citation type="journal article" date="2012" name="Environ. Microbiol.">
        <title>The genome sequence of Desulfatibacillum alkenivorans AK-01: a blueprint for anaerobic alkane oxidation.</title>
        <authorList>
            <person name="Callaghan A.V."/>
            <person name="Morris B.E."/>
            <person name="Pereira I.A."/>
            <person name="McInerney M.J."/>
            <person name="Austin R.N."/>
            <person name="Groves J.T."/>
            <person name="Kukor J.J."/>
            <person name="Suflita J.M."/>
            <person name="Young L.Y."/>
            <person name="Zylstra G.J."/>
            <person name="Wawrik B."/>
        </authorList>
    </citation>
    <scope>NUCLEOTIDE SEQUENCE [LARGE SCALE GENOMIC DNA]</scope>
    <source>
        <strain evidence="3 4">AK-01</strain>
    </source>
</reference>
<name>B8FEX1_DESAL</name>
<feature type="domain" description="EF-hand" evidence="2">
    <location>
        <begin position="87"/>
        <end position="122"/>
    </location>
</feature>
<dbReference type="Pfam" id="PF13202">
    <property type="entry name" value="EF-hand_5"/>
    <property type="match status" value="3"/>
</dbReference>
<organism evidence="3 4">
    <name type="scientific">Desulfatibacillum aliphaticivorans</name>
    <dbReference type="NCBI Taxonomy" id="218208"/>
    <lineage>
        <taxon>Bacteria</taxon>
        <taxon>Pseudomonadati</taxon>
        <taxon>Thermodesulfobacteriota</taxon>
        <taxon>Desulfobacteria</taxon>
        <taxon>Desulfobacterales</taxon>
        <taxon>Desulfatibacillaceae</taxon>
        <taxon>Desulfatibacillum</taxon>
    </lineage>
</organism>
<dbReference type="InterPro" id="IPR002048">
    <property type="entry name" value="EF_hand_dom"/>
</dbReference>
<evidence type="ECO:0000313" key="3">
    <source>
        <dbReference type="EMBL" id="ACL03648.1"/>
    </source>
</evidence>
<dbReference type="GO" id="GO:0005509">
    <property type="term" value="F:calcium ion binding"/>
    <property type="evidence" value="ECO:0007669"/>
    <property type="project" value="InterPro"/>
</dbReference>
<sequence length="237" mass="24688">MIRGINSGASYLIAQDMEPEKPESPFELIDFNEDGVLEMSELEAFASQMPEGAGPSLSAYDLIAELDTDGDALLTQEEFEAGRSGGLPPGALMGLFGEIDADKNGELDESEIAAFVKAMDEMDGAGEIAPDIIAELDADGDGGISLEELEAGRLDGPPPHMAGAMSGGQHAGANEAAQMQEETSAEELDPLDANGDGFVDAREAAAGLNLKAWLQVHQKPAIYGSYGKGQNSVNLSA</sequence>
<evidence type="ECO:0000313" key="4">
    <source>
        <dbReference type="Proteomes" id="UP000000739"/>
    </source>
</evidence>
<evidence type="ECO:0000259" key="2">
    <source>
        <dbReference type="PROSITE" id="PS50222"/>
    </source>
</evidence>
<dbReference type="PANTHER" id="PTHR10827:SF85">
    <property type="entry name" value="CALCIUM-BINDING PROTEIN"/>
    <property type="match status" value="1"/>
</dbReference>
<proteinExistence type="predicted"/>
<gene>
    <name evidence="3" type="ordered locus">Dalk_1951</name>
</gene>
<dbReference type="InterPro" id="IPR018247">
    <property type="entry name" value="EF_Hand_1_Ca_BS"/>
</dbReference>
<dbReference type="EMBL" id="CP001322">
    <property type="protein sequence ID" value="ACL03648.1"/>
    <property type="molecule type" value="Genomic_DNA"/>
</dbReference>
<dbReference type="PROSITE" id="PS50222">
    <property type="entry name" value="EF_HAND_2"/>
    <property type="match status" value="1"/>
</dbReference>
<dbReference type="Proteomes" id="UP000000739">
    <property type="component" value="Chromosome"/>
</dbReference>
<dbReference type="eggNOG" id="COG5126">
    <property type="taxonomic scope" value="Bacteria"/>
</dbReference>
<keyword evidence="4" id="KW-1185">Reference proteome</keyword>
<dbReference type="KEGG" id="dal:Dalk_1951"/>
<dbReference type="PANTHER" id="PTHR10827">
    <property type="entry name" value="RETICULOCALBIN"/>
    <property type="match status" value="1"/>
</dbReference>